<keyword evidence="3" id="KW-1185">Reference proteome</keyword>
<dbReference type="Proteomes" id="UP001500886">
    <property type="component" value="Unassembled WGS sequence"/>
</dbReference>
<feature type="signal peptide" evidence="1">
    <location>
        <begin position="1"/>
        <end position="23"/>
    </location>
</feature>
<evidence type="ECO:0000313" key="2">
    <source>
        <dbReference type="EMBL" id="GAA2717079.1"/>
    </source>
</evidence>
<dbReference type="RefSeq" id="WP_344435647.1">
    <property type="nucleotide sequence ID" value="NZ_BAAASL010000009.1"/>
</dbReference>
<feature type="chain" id="PRO_5047240251" description="Sensor domain-containing protein" evidence="1">
    <location>
        <begin position="24"/>
        <end position="247"/>
    </location>
</feature>
<dbReference type="EMBL" id="BAAASL010000009">
    <property type="protein sequence ID" value="GAA2717079.1"/>
    <property type="molecule type" value="Genomic_DNA"/>
</dbReference>
<organism evidence="2 3">
    <name type="scientific">Streptomyces luteosporeus</name>
    <dbReference type="NCBI Taxonomy" id="173856"/>
    <lineage>
        <taxon>Bacteria</taxon>
        <taxon>Bacillati</taxon>
        <taxon>Actinomycetota</taxon>
        <taxon>Actinomycetes</taxon>
        <taxon>Kitasatosporales</taxon>
        <taxon>Streptomycetaceae</taxon>
        <taxon>Streptomyces</taxon>
    </lineage>
</organism>
<proteinExistence type="predicted"/>
<name>A0ABP6G985_9ACTN</name>
<sequence>MLHVRPRRSALAALAASSLLLLSACDGDTAPAGAGTKARSAPSAPPEALTADQAQQALVAVADLPAGWQLQPDTGLDKSQGAQEEVISGVKPVCAPITAVLNTGRLEEDRKANAQAVFTKKGDTTTVAQDVSGYARAEAEKAVAALRTAVGQCGTFTGTMGGKKTVLTVKKAAGLPAYGDESVGYTVRIVQGGTTQMDFDMATLRSHGAVTTVWNNYSDTGDRGTTAFRKAVAAAGAKLVAAAAGTP</sequence>
<dbReference type="PROSITE" id="PS51257">
    <property type="entry name" value="PROKAR_LIPOPROTEIN"/>
    <property type="match status" value="1"/>
</dbReference>
<reference evidence="3" key="1">
    <citation type="journal article" date="2019" name="Int. J. Syst. Evol. Microbiol.">
        <title>The Global Catalogue of Microorganisms (GCM) 10K type strain sequencing project: providing services to taxonomists for standard genome sequencing and annotation.</title>
        <authorList>
            <consortium name="The Broad Institute Genomics Platform"/>
            <consortium name="The Broad Institute Genome Sequencing Center for Infectious Disease"/>
            <person name="Wu L."/>
            <person name="Ma J."/>
        </authorList>
    </citation>
    <scope>NUCLEOTIDE SEQUENCE [LARGE SCALE GENOMIC DNA]</scope>
    <source>
        <strain evidence="3">JCM 4542</strain>
    </source>
</reference>
<gene>
    <name evidence="2" type="ORF">GCM10010315_29520</name>
</gene>
<protein>
    <recommendedName>
        <fullName evidence="4">Sensor domain-containing protein</fullName>
    </recommendedName>
</protein>
<evidence type="ECO:0000313" key="3">
    <source>
        <dbReference type="Proteomes" id="UP001500886"/>
    </source>
</evidence>
<comment type="caution">
    <text evidence="2">The sequence shown here is derived from an EMBL/GenBank/DDBJ whole genome shotgun (WGS) entry which is preliminary data.</text>
</comment>
<accession>A0ABP6G985</accession>
<evidence type="ECO:0000256" key="1">
    <source>
        <dbReference type="SAM" id="SignalP"/>
    </source>
</evidence>
<keyword evidence="1" id="KW-0732">Signal</keyword>
<evidence type="ECO:0008006" key="4">
    <source>
        <dbReference type="Google" id="ProtNLM"/>
    </source>
</evidence>